<evidence type="ECO:0000256" key="3">
    <source>
        <dbReference type="ARBA" id="ARBA00022679"/>
    </source>
</evidence>
<name>A0A1G1Z6V8_9BACT</name>
<keyword evidence="4 16" id="KW-0812">Transmembrane</keyword>
<dbReference type="GO" id="GO:0032153">
    <property type="term" value="C:cell division site"/>
    <property type="evidence" value="ECO:0007669"/>
    <property type="project" value="TreeGrafter"/>
</dbReference>
<dbReference type="PANTHER" id="PTHR30474">
    <property type="entry name" value="CELL CYCLE PROTEIN"/>
    <property type="match status" value="1"/>
</dbReference>
<comment type="caution">
    <text evidence="17">The sequence shown here is derived from an EMBL/GenBank/DDBJ whole genome shotgun (WGS) entry which is preliminary data.</text>
</comment>
<evidence type="ECO:0000256" key="8">
    <source>
        <dbReference type="ARBA" id="ARBA00023136"/>
    </source>
</evidence>
<evidence type="ECO:0000256" key="4">
    <source>
        <dbReference type="ARBA" id="ARBA00022692"/>
    </source>
</evidence>
<dbReference type="GO" id="GO:0015648">
    <property type="term" value="F:lipid-linked peptidoglycan transporter activity"/>
    <property type="evidence" value="ECO:0007669"/>
    <property type="project" value="TreeGrafter"/>
</dbReference>
<keyword evidence="8 16" id="KW-0472">Membrane</keyword>
<dbReference type="STRING" id="1797690.A3B23_00675"/>
<evidence type="ECO:0000313" key="17">
    <source>
        <dbReference type="EMBL" id="OGY59620.1"/>
    </source>
</evidence>
<keyword evidence="7 16" id="KW-1133">Transmembrane helix</keyword>
<dbReference type="EMBL" id="MHIY01000022">
    <property type="protein sequence ID" value="OGY59620.1"/>
    <property type="molecule type" value="Genomic_DNA"/>
</dbReference>
<dbReference type="GO" id="GO:0009252">
    <property type="term" value="P:peptidoglycan biosynthetic process"/>
    <property type="evidence" value="ECO:0007669"/>
    <property type="project" value="UniProtKB-KW"/>
</dbReference>
<evidence type="ECO:0000256" key="12">
    <source>
        <dbReference type="ARBA" id="ARBA00041185"/>
    </source>
</evidence>
<protein>
    <recommendedName>
        <fullName evidence="12">Probable peptidoglycan glycosyltransferase FtsW</fullName>
        <ecNumber evidence="14">2.4.99.28</ecNumber>
    </recommendedName>
    <alternativeName>
        <fullName evidence="13">Cell division protein FtsW</fullName>
    </alternativeName>
    <alternativeName>
        <fullName evidence="10">Cell wall polymerase</fullName>
    </alternativeName>
    <alternativeName>
        <fullName evidence="9">Peptidoglycan polymerase</fullName>
    </alternativeName>
</protein>
<dbReference type="GO" id="GO:0005886">
    <property type="term" value="C:plasma membrane"/>
    <property type="evidence" value="ECO:0007669"/>
    <property type="project" value="TreeGrafter"/>
</dbReference>
<evidence type="ECO:0000256" key="10">
    <source>
        <dbReference type="ARBA" id="ARBA00033270"/>
    </source>
</evidence>
<feature type="transmembrane region" description="Helical" evidence="16">
    <location>
        <begin position="49"/>
        <end position="66"/>
    </location>
</feature>
<feature type="transmembrane region" description="Helical" evidence="16">
    <location>
        <begin position="187"/>
        <end position="208"/>
    </location>
</feature>
<keyword evidence="3" id="KW-0808">Transferase</keyword>
<evidence type="ECO:0000256" key="15">
    <source>
        <dbReference type="ARBA" id="ARBA00049902"/>
    </source>
</evidence>
<feature type="transmembrane region" description="Helical" evidence="16">
    <location>
        <begin position="78"/>
        <end position="97"/>
    </location>
</feature>
<evidence type="ECO:0000256" key="5">
    <source>
        <dbReference type="ARBA" id="ARBA00022960"/>
    </source>
</evidence>
<evidence type="ECO:0000313" key="18">
    <source>
        <dbReference type="Proteomes" id="UP000178744"/>
    </source>
</evidence>
<dbReference type="Proteomes" id="UP000178744">
    <property type="component" value="Unassembled WGS sequence"/>
</dbReference>
<evidence type="ECO:0000256" key="14">
    <source>
        <dbReference type="ARBA" id="ARBA00044770"/>
    </source>
</evidence>
<comment type="subcellular location">
    <subcellularLocation>
        <location evidence="1">Membrane</location>
        <topology evidence="1">Multi-pass membrane protein</topology>
    </subcellularLocation>
</comment>
<accession>A0A1G1Z6V8</accession>
<feature type="transmembrane region" description="Helical" evidence="16">
    <location>
        <begin position="338"/>
        <end position="359"/>
    </location>
</feature>
<reference evidence="17 18" key="1">
    <citation type="journal article" date="2016" name="Nat. Commun.">
        <title>Thousands of microbial genomes shed light on interconnected biogeochemical processes in an aquifer system.</title>
        <authorList>
            <person name="Anantharaman K."/>
            <person name="Brown C.T."/>
            <person name="Hug L.A."/>
            <person name="Sharon I."/>
            <person name="Castelle C.J."/>
            <person name="Probst A.J."/>
            <person name="Thomas B.C."/>
            <person name="Singh A."/>
            <person name="Wilkins M.J."/>
            <person name="Karaoz U."/>
            <person name="Brodie E.L."/>
            <person name="Williams K.H."/>
            <person name="Hubbard S.S."/>
            <person name="Banfield J.F."/>
        </authorList>
    </citation>
    <scope>NUCLEOTIDE SEQUENCE [LARGE SCALE GENOMIC DNA]</scope>
</reference>
<evidence type="ECO:0000256" key="7">
    <source>
        <dbReference type="ARBA" id="ARBA00022989"/>
    </source>
</evidence>
<evidence type="ECO:0000256" key="13">
    <source>
        <dbReference type="ARBA" id="ARBA00041418"/>
    </source>
</evidence>
<comment type="catalytic activity">
    <reaction evidence="15">
        <text>[GlcNAc-(1-&gt;4)-Mur2Ac(oyl-L-Ala-gamma-D-Glu-L-Lys-D-Ala-D-Ala)](n)-di-trans,octa-cis-undecaprenyl diphosphate + beta-D-GlcNAc-(1-&gt;4)-Mur2Ac(oyl-L-Ala-gamma-D-Glu-L-Lys-D-Ala-D-Ala)-di-trans,octa-cis-undecaprenyl diphosphate = [GlcNAc-(1-&gt;4)-Mur2Ac(oyl-L-Ala-gamma-D-Glu-L-Lys-D-Ala-D-Ala)](n+1)-di-trans,octa-cis-undecaprenyl diphosphate + di-trans,octa-cis-undecaprenyl diphosphate + H(+)</text>
        <dbReference type="Rhea" id="RHEA:23708"/>
        <dbReference type="Rhea" id="RHEA-COMP:9602"/>
        <dbReference type="Rhea" id="RHEA-COMP:9603"/>
        <dbReference type="ChEBI" id="CHEBI:15378"/>
        <dbReference type="ChEBI" id="CHEBI:58405"/>
        <dbReference type="ChEBI" id="CHEBI:60033"/>
        <dbReference type="ChEBI" id="CHEBI:78435"/>
        <dbReference type="EC" id="2.4.99.28"/>
    </reaction>
</comment>
<organism evidence="17 18">
    <name type="scientific">Candidatus Colwellbacteria bacterium RIFCSPLOWO2_01_FULL_48_10</name>
    <dbReference type="NCBI Taxonomy" id="1797690"/>
    <lineage>
        <taxon>Bacteria</taxon>
        <taxon>Candidatus Colwelliibacteriota</taxon>
    </lineage>
</organism>
<feature type="transmembrane region" description="Helical" evidence="16">
    <location>
        <begin position="164"/>
        <end position="180"/>
    </location>
</feature>
<keyword evidence="2" id="KW-0328">Glycosyltransferase</keyword>
<evidence type="ECO:0000256" key="9">
    <source>
        <dbReference type="ARBA" id="ARBA00032370"/>
    </source>
</evidence>
<evidence type="ECO:0000256" key="6">
    <source>
        <dbReference type="ARBA" id="ARBA00022984"/>
    </source>
</evidence>
<dbReference type="GO" id="GO:0008955">
    <property type="term" value="F:peptidoglycan glycosyltransferase activity"/>
    <property type="evidence" value="ECO:0007669"/>
    <property type="project" value="UniProtKB-EC"/>
</dbReference>
<evidence type="ECO:0000256" key="16">
    <source>
        <dbReference type="SAM" id="Phobius"/>
    </source>
</evidence>
<dbReference type="InterPro" id="IPR001182">
    <property type="entry name" value="FtsW/RodA"/>
</dbReference>
<proteinExistence type="inferred from homology"/>
<dbReference type="Pfam" id="PF01098">
    <property type="entry name" value="FTSW_RODA_SPOVE"/>
    <property type="match status" value="1"/>
</dbReference>
<feature type="transmembrane region" description="Helical" evidence="16">
    <location>
        <begin position="103"/>
        <end position="128"/>
    </location>
</feature>
<dbReference type="AlphaFoldDB" id="A0A1G1Z6V8"/>
<feature type="transmembrane region" description="Helical" evidence="16">
    <location>
        <begin position="140"/>
        <end position="158"/>
    </location>
</feature>
<sequence>MRQKGKIDYFVLSLVIILIAVGIIVLASASSDLAKSKLDEASYYITHQLIYGLGVGMAAFLFGFLFPYQKYKRFAPALLAFGVGMLLLTFTPLGFTSGGATRWITLGFVTVQPAEILKFVFVIYLAAWLSKERSNRQTDLWKGFVPFAGLLGIVALLLLSQRSTSSVVIIAAAALAVYFVSGAKWKYIFSMISLGVIALTLLIALSPYRLDRFKTFVDPGSDTSGSSYQIDRALISIGSGGFLGVGYGNSLSKKYLPERIGDSIFAIIAEEFGFVGASAVIAAFLFLVTRGYLIAQKARDPFGRLIMVGFSTIIATQAFMHMAAISGIIPLTGVPLPFISYGGTALAIFMAISGVMLNISRKV</sequence>
<dbReference type="GO" id="GO:0051301">
    <property type="term" value="P:cell division"/>
    <property type="evidence" value="ECO:0007669"/>
    <property type="project" value="InterPro"/>
</dbReference>
<comment type="similarity">
    <text evidence="11">Belongs to the SEDS family. FtsW subfamily.</text>
</comment>
<feature type="transmembrane region" description="Helical" evidence="16">
    <location>
        <begin position="7"/>
        <end position="29"/>
    </location>
</feature>
<evidence type="ECO:0000256" key="1">
    <source>
        <dbReference type="ARBA" id="ARBA00004141"/>
    </source>
</evidence>
<dbReference type="GO" id="GO:0008360">
    <property type="term" value="P:regulation of cell shape"/>
    <property type="evidence" value="ECO:0007669"/>
    <property type="project" value="UniProtKB-KW"/>
</dbReference>
<keyword evidence="5" id="KW-0133">Cell shape</keyword>
<dbReference type="PANTHER" id="PTHR30474:SF2">
    <property type="entry name" value="PEPTIDOGLYCAN GLYCOSYLTRANSFERASE FTSW-RELATED"/>
    <property type="match status" value="1"/>
</dbReference>
<keyword evidence="6" id="KW-0573">Peptidoglycan synthesis</keyword>
<evidence type="ECO:0000256" key="11">
    <source>
        <dbReference type="ARBA" id="ARBA00038053"/>
    </source>
</evidence>
<feature type="transmembrane region" description="Helical" evidence="16">
    <location>
        <begin position="305"/>
        <end position="332"/>
    </location>
</feature>
<evidence type="ECO:0000256" key="2">
    <source>
        <dbReference type="ARBA" id="ARBA00022676"/>
    </source>
</evidence>
<dbReference type="EC" id="2.4.99.28" evidence="14"/>
<gene>
    <name evidence="17" type="ORF">A3B23_00675</name>
</gene>
<feature type="transmembrane region" description="Helical" evidence="16">
    <location>
        <begin position="272"/>
        <end position="293"/>
    </location>
</feature>